<organism evidence="1 2">
    <name type="scientific">Caldalkalibacillus uzonensis</name>
    <dbReference type="NCBI Taxonomy" id="353224"/>
    <lineage>
        <taxon>Bacteria</taxon>
        <taxon>Bacillati</taxon>
        <taxon>Bacillota</taxon>
        <taxon>Bacilli</taxon>
        <taxon>Bacillales</taxon>
        <taxon>Bacillaceae</taxon>
        <taxon>Caldalkalibacillus</taxon>
    </lineage>
</organism>
<dbReference type="RefSeq" id="WP_307334973.1">
    <property type="nucleotide sequence ID" value="NZ_JAUSUQ010000001.1"/>
</dbReference>
<dbReference type="EMBL" id="JAUSUQ010000001">
    <property type="protein sequence ID" value="MDQ0337689.1"/>
    <property type="molecule type" value="Genomic_DNA"/>
</dbReference>
<protein>
    <recommendedName>
        <fullName evidence="3">Haloacid dehalogenase type II</fullName>
    </recommendedName>
</protein>
<evidence type="ECO:0000313" key="2">
    <source>
        <dbReference type="Proteomes" id="UP001232445"/>
    </source>
</evidence>
<evidence type="ECO:0008006" key="3">
    <source>
        <dbReference type="Google" id="ProtNLM"/>
    </source>
</evidence>
<evidence type="ECO:0000313" key="1">
    <source>
        <dbReference type="EMBL" id="MDQ0337689.1"/>
    </source>
</evidence>
<dbReference type="Gene3D" id="1.10.150.240">
    <property type="entry name" value="Putative phosphatase, domain 2"/>
    <property type="match status" value="1"/>
</dbReference>
<proteinExistence type="predicted"/>
<name>A0ABU0CMP4_9BACI</name>
<dbReference type="InterPro" id="IPR023198">
    <property type="entry name" value="PGP-like_dom2"/>
</dbReference>
<accession>A0ABU0CMP4</accession>
<gene>
    <name evidence="1" type="ORF">J2S00_000459</name>
</gene>
<keyword evidence="2" id="KW-1185">Reference proteome</keyword>
<comment type="caution">
    <text evidence="1">The sequence shown here is derived from an EMBL/GenBank/DDBJ whole genome shotgun (WGS) entry which is preliminary data.</text>
</comment>
<dbReference type="Proteomes" id="UP001232445">
    <property type="component" value="Unassembled WGS sequence"/>
</dbReference>
<sequence>MKYRLITFDVFSALGDIQGTFLPMMQKIEELHGKDLRSIFQTWRSKQYEYMIIHNSLEKEFISFEEITRKTLDYALFVNASTFRYCF</sequence>
<reference evidence="1 2" key="1">
    <citation type="submission" date="2023-07" db="EMBL/GenBank/DDBJ databases">
        <title>Genomic Encyclopedia of Type Strains, Phase IV (KMG-IV): sequencing the most valuable type-strain genomes for metagenomic binning, comparative biology and taxonomic classification.</title>
        <authorList>
            <person name="Goeker M."/>
        </authorList>
    </citation>
    <scope>NUCLEOTIDE SEQUENCE [LARGE SCALE GENOMIC DNA]</scope>
    <source>
        <strain evidence="1 2">DSM 17740</strain>
    </source>
</reference>